<keyword evidence="7" id="KW-0539">Nucleus</keyword>
<keyword evidence="6" id="KW-0378">Hydrolase</keyword>
<accession>A0ABR2D9V4</accession>
<comment type="caution">
    <text evidence="9">The sequence shown here is derived from an EMBL/GenBank/DDBJ whole genome shotgun (WGS) entry which is preliminary data.</text>
</comment>
<feature type="domain" description="DDE Tnp4" evidence="8">
    <location>
        <begin position="381"/>
        <end position="547"/>
    </location>
</feature>
<evidence type="ECO:0000256" key="5">
    <source>
        <dbReference type="ARBA" id="ARBA00022723"/>
    </source>
</evidence>
<dbReference type="Proteomes" id="UP001472677">
    <property type="component" value="Unassembled WGS sequence"/>
</dbReference>
<reference evidence="9 10" key="1">
    <citation type="journal article" date="2024" name="G3 (Bethesda)">
        <title>Genome assembly of Hibiscus sabdariffa L. provides insights into metabolisms of medicinal natural products.</title>
        <authorList>
            <person name="Kim T."/>
        </authorList>
    </citation>
    <scope>NUCLEOTIDE SEQUENCE [LARGE SCALE GENOMIC DNA]</scope>
    <source>
        <strain evidence="9">TK-2024</strain>
        <tissue evidence="9">Old leaves</tissue>
    </source>
</reference>
<dbReference type="PANTHER" id="PTHR22930">
    <property type="match status" value="1"/>
</dbReference>
<dbReference type="InterPro" id="IPR045249">
    <property type="entry name" value="HARBI1-like"/>
</dbReference>
<keyword evidence="10" id="KW-1185">Reference proteome</keyword>
<evidence type="ECO:0000256" key="1">
    <source>
        <dbReference type="ARBA" id="ARBA00001968"/>
    </source>
</evidence>
<comment type="subcellular location">
    <subcellularLocation>
        <location evidence="2">Nucleus</location>
    </subcellularLocation>
</comment>
<protein>
    <recommendedName>
        <fullName evidence="8">DDE Tnp4 domain-containing protein</fullName>
    </recommendedName>
</protein>
<organism evidence="9 10">
    <name type="scientific">Hibiscus sabdariffa</name>
    <name type="common">roselle</name>
    <dbReference type="NCBI Taxonomy" id="183260"/>
    <lineage>
        <taxon>Eukaryota</taxon>
        <taxon>Viridiplantae</taxon>
        <taxon>Streptophyta</taxon>
        <taxon>Embryophyta</taxon>
        <taxon>Tracheophyta</taxon>
        <taxon>Spermatophyta</taxon>
        <taxon>Magnoliopsida</taxon>
        <taxon>eudicotyledons</taxon>
        <taxon>Gunneridae</taxon>
        <taxon>Pentapetalae</taxon>
        <taxon>rosids</taxon>
        <taxon>malvids</taxon>
        <taxon>Malvales</taxon>
        <taxon>Malvaceae</taxon>
        <taxon>Malvoideae</taxon>
        <taxon>Hibiscus</taxon>
    </lineage>
</organism>
<evidence type="ECO:0000313" key="9">
    <source>
        <dbReference type="EMBL" id="KAK8531803.1"/>
    </source>
</evidence>
<dbReference type="InterPro" id="IPR027806">
    <property type="entry name" value="HARBI1_dom"/>
</dbReference>
<evidence type="ECO:0000259" key="8">
    <source>
        <dbReference type="Pfam" id="PF13359"/>
    </source>
</evidence>
<name>A0ABR2D9V4_9ROSI</name>
<evidence type="ECO:0000256" key="7">
    <source>
        <dbReference type="ARBA" id="ARBA00023242"/>
    </source>
</evidence>
<dbReference type="PANTHER" id="PTHR22930:SF205">
    <property type="entry name" value="PROTEIN ALP1-LIKE"/>
    <property type="match status" value="1"/>
</dbReference>
<keyword evidence="5" id="KW-0479">Metal-binding</keyword>
<comment type="cofactor">
    <cofactor evidence="1">
        <name>a divalent metal cation</name>
        <dbReference type="ChEBI" id="CHEBI:60240"/>
    </cofactor>
</comment>
<evidence type="ECO:0000313" key="10">
    <source>
        <dbReference type="Proteomes" id="UP001472677"/>
    </source>
</evidence>
<proteinExistence type="inferred from homology"/>
<evidence type="ECO:0000256" key="3">
    <source>
        <dbReference type="ARBA" id="ARBA00006958"/>
    </source>
</evidence>
<comment type="similarity">
    <text evidence="3">Belongs to the HARBI1 family.</text>
</comment>
<evidence type="ECO:0000256" key="4">
    <source>
        <dbReference type="ARBA" id="ARBA00022722"/>
    </source>
</evidence>
<dbReference type="EMBL" id="JBBPBM010000034">
    <property type="protein sequence ID" value="KAK8531803.1"/>
    <property type="molecule type" value="Genomic_DNA"/>
</dbReference>
<evidence type="ECO:0000256" key="6">
    <source>
        <dbReference type="ARBA" id="ARBA00022801"/>
    </source>
</evidence>
<dbReference type="Pfam" id="PF13359">
    <property type="entry name" value="DDE_Tnp_4"/>
    <property type="match status" value="1"/>
</dbReference>
<gene>
    <name evidence="9" type="ORF">V6N12_053266</name>
</gene>
<sequence length="599" mass="67753">MWSFSRGPFASFSGLYRSSPALVSGGEGGEDFSINPEDWDIAFGTYLWNIWRRRNERLFSPDIIPLEDIYHRSLWMIVELGRASSMLRLHQHSAPALSDNVMRWEAPAAGWIKINTDGSRNISTVGSSILSSIFELLSRSWEVQIGFVRRAGNVVADAISRLVLPNSLEYRRWLEIPFVVRDLVMADDIHAAPSGFLSMGPVRPFKRIKKAAVKKVVDHNVLHSSSAIVASSLGSQPRPLDWWDEFSQRISGSLSLSKDSRSFESVFRISRKTFDYICSLVKEDMMARQSSFADISGKPLSLNDQVAVALRRLSSGESLSIIGDTFGMNQSTVSHITWRFVEAMEERGLHHLSWPSTEAEMEQIKSKFKKIRGLPNCCGAIDITHVVMTLPTTDPSNNVWFDQEKNYSMVLQAIVDPDMRFRDVIAGWPGSLSDAIVLRNSGFFRLSEEGNRLNGKKVNISKETEIREYIIGDAGFPLLPWLFTPYQGKGLSVLQLEFNKRHAATRMVAQMALARLKEMWRIINGVMWMPDKNKLPRIVLVCCLLHNILIDLEDDVLDDMSLSHHHDSGYHRQNSDSFDQSALVTRDELNLYLTGKLSP</sequence>
<keyword evidence="4" id="KW-0540">Nuclease</keyword>
<evidence type="ECO:0000256" key="2">
    <source>
        <dbReference type="ARBA" id="ARBA00004123"/>
    </source>
</evidence>